<dbReference type="PANTHER" id="PTHR30136:SF35">
    <property type="entry name" value="HTH-TYPE TRANSCRIPTIONAL REGULATOR RV1719"/>
    <property type="match status" value="1"/>
</dbReference>
<name>A0A848KVB3_9ACTN</name>
<evidence type="ECO:0000256" key="1">
    <source>
        <dbReference type="ARBA" id="ARBA00023015"/>
    </source>
</evidence>
<feature type="domain" description="HTH iclR-type" evidence="4">
    <location>
        <begin position="1"/>
        <end position="63"/>
    </location>
</feature>
<proteinExistence type="predicted"/>
<dbReference type="InterPro" id="IPR005471">
    <property type="entry name" value="Tscrpt_reg_IclR_N"/>
</dbReference>
<dbReference type="PANTHER" id="PTHR30136">
    <property type="entry name" value="HELIX-TURN-HELIX TRANSCRIPTIONAL REGULATOR, ICLR FAMILY"/>
    <property type="match status" value="1"/>
</dbReference>
<evidence type="ECO:0000259" key="5">
    <source>
        <dbReference type="PROSITE" id="PS51078"/>
    </source>
</evidence>
<keyword evidence="1" id="KW-0805">Transcription regulation</keyword>
<dbReference type="GO" id="GO:0003700">
    <property type="term" value="F:DNA-binding transcription factor activity"/>
    <property type="evidence" value="ECO:0007669"/>
    <property type="project" value="TreeGrafter"/>
</dbReference>
<sequence>MADIGRATLILDAIAEGREPLTLTELATRTGLPRSTVHRIVQALEQELFVVRVPERRGYTLGPGLLKFGMNAHLRLLGSNRNQMAVLARAVNENVELAVFSGREVVVVDQLASPDRLRGVTKVGKSFSLHASSIGMALLAHLPDEQVAELLQTPLTRFTANTVTDLTQVRHRLDEIRRSHIAIDVEEHDLGICAVATGFVGPTGALQVVCVVMPTGRFADKRAQAIEGLQRINPAIVPSAVSLRR</sequence>
<dbReference type="Gene3D" id="1.10.10.10">
    <property type="entry name" value="Winged helix-like DNA-binding domain superfamily/Winged helix DNA-binding domain"/>
    <property type="match status" value="1"/>
</dbReference>
<dbReference type="SMART" id="SM00346">
    <property type="entry name" value="HTH_ICLR"/>
    <property type="match status" value="1"/>
</dbReference>
<dbReference type="Gene3D" id="3.30.450.40">
    <property type="match status" value="1"/>
</dbReference>
<dbReference type="PROSITE" id="PS51078">
    <property type="entry name" value="ICLR_ED"/>
    <property type="match status" value="1"/>
</dbReference>
<dbReference type="InterPro" id="IPR029016">
    <property type="entry name" value="GAF-like_dom_sf"/>
</dbReference>
<evidence type="ECO:0000313" key="7">
    <source>
        <dbReference type="Proteomes" id="UP000550729"/>
    </source>
</evidence>
<dbReference type="GO" id="GO:0003677">
    <property type="term" value="F:DNA binding"/>
    <property type="evidence" value="ECO:0007669"/>
    <property type="project" value="UniProtKB-KW"/>
</dbReference>
<evidence type="ECO:0000313" key="6">
    <source>
        <dbReference type="EMBL" id="NMO02606.1"/>
    </source>
</evidence>
<dbReference type="CDD" id="cd00090">
    <property type="entry name" value="HTH_ARSR"/>
    <property type="match status" value="1"/>
</dbReference>
<keyword evidence="2" id="KW-0238">DNA-binding</keyword>
<organism evidence="6 7">
    <name type="scientific">Gordonia asplenii</name>
    <dbReference type="NCBI Taxonomy" id="2725283"/>
    <lineage>
        <taxon>Bacteria</taxon>
        <taxon>Bacillati</taxon>
        <taxon>Actinomycetota</taxon>
        <taxon>Actinomycetes</taxon>
        <taxon>Mycobacteriales</taxon>
        <taxon>Gordoniaceae</taxon>
        <taxon>Gordonia</taxon>
    </lineage>
</organism>
<dbReference type="InterPro" id="IPR050707">
    <property type="entry name" value="HTH_MetabolicPath_Reg"/>
</dbReference>
<dbReference type="SUPFAM" id="SSF46785">
    <property type="entry name" value="Winged helix' DNA-binding domain"/>
    <property type="match status" value="1"/>
</dbReference>
<protein>
    <submittedName>
        <fullName evidence="6">IclR family transcriptional regulator</fullName>
    </submittedName>
</protein>
<dbReference type="Pfam" id="PF01614">
    <property type="entry name" value="IclR_C"/>
    <property type="match status" value="1"/>
</dbReference>
<dbReference type="Proteomes" id="UP000550729">
    <property type="component" value="Unassembled WGS sequence"/>
</dbReference>
<dbReference type="GO" id="GO:0045892">
    <property type="term" value="P:negative regulation of DNA-templated transcription"/>
    <property type="evidence" value="ECO:0007669"/>
    <property type="project" value="TreeGrafter"/>
</dbReference>
<evidence type="ECO:0000256" key="3">
    <source>
        <dbReference type="ARBA" id="ARBA00023163"/>
    </source>
</evidence>
<dbReference type="AlphaFoldDB" id="A0A848KVB3"/>
<dbReference type="SUPFAM" id="SSF55781">
    <property type="entry name" value="GAF domain-like"/>
    <property type="match status" value="1"/>
</dbReference>
<evidence type="ECO:0000256" key="2">
    <source>
        <dbReference type="ARBA" id="ARBA00023125"/>
    </source>
</evidence>
<dbReference type="InterPro" id="IPR011991">
    <property type="entry name" value="ArsR-like_HTH"/>
</dbReference>
<dbReference type="InterPro" id="IPR014757">
    <property type="entry name" value="Tscrpt_reg_IclR_C"/>
</dbReference>
<dbReference type="RefSeq" id="WP_170195111.1">
    <property type="nucleotide sequence ID" value="NZ_JABBNB010000015.1"/>
</dbReference>
<feature type="domain" description="IclR-ED" evidence="5">
    <location>
        <begin position="64"/>
        <end position="245"/>
    </location>
</feature>
<gene>
    <name evidence="6" type="ORF">HH308_15440</name>
</gene>
<reference evidence="6 7" key="1">
    <citation type="submission" date="2020-04" db="EMBL/GenBank/DDBJ databases">
        <title>Gordonia sp. nov. TBRC 11910.</title>
        <authorList>
            <person name="Suriyachadkun C."/>
        </authorList>
    </citation>
    <scope>NUCLEOTIDE SEQUENCE [LARGE SCALE GENOMIC DNA]</scope>
    <source>
        <strain evidence="6 7">TBRC 11910</strain>
    </source>
</reference>
<comment type="caution">
    <text evidence="6">The sequence shown here is derived from an EMBL/GenBank/DDBJ whole genome shotgun (WGS) entry which is preliminary data.</text>
</comment>
<keyword evidence="7" id="KW-1185">Reference proteome</keyword>
<dbReference type="PROSITE" id="PS51077">
    <property type="entry name" value="HTH_ICLR"/>
    <property type="match status" value="1"/>
</dbReference>
<dbReference type="EMBL" id="JABBNB010000015">
    <property type="protein sequence ID" value="NMO02606.1"/>
    <property type="molecule type" value="Genomic_DNA"/>
</dbReference>
<dbReference type="InterPro" id="IPR036390">
    <property type="entry name" value="WH_DNA-bd_sf"/>
</dbReference>
<dbReference type="InterPro" id="IPR036388">
    <property type="entry name" value="WH-like_DNA-bd_sf"/>
</dbReference>
<evidence type="ECO:0000259" key="4">
    <source>
        <dbReference type="PROSITE" id="PS51077"/>
    </source>
</evidence>
<keyword evidence="3" id="KW-0804">Transcription</keyword>
<accession>A0A848KVB3</accession>
<dbReference type="Pfam" id="PF09339">
    <property type="entry name" value="HTH_IclR"/>
    <property type="match status" value="1"/>
</dbReference>